<dbReference type="GeneID" id="85353948"/>
<sequence length="167" mass="19136">MTHRLCEPSPSVVQAETTAVEREFEESPRQGIEQTLTDDEPLFAYASSVERKQADEDGCGLSRQLCARVDTYPRMVVEDEKKSFDPAPDSDRWEFREPLPLAFNRIIRLIVPSLPWLSFREGDTMYFQASHTDITEEMEGAKYKEQMADLNAKECLVVLVRLLAFNA</sequence>
<name>A0AA39JBM8_ARMTA</name>
<reference evidence="2" key="1">
    <citation type="submission" date="2023-06" db="EMBL/GenBank/DDBJ databases">
        <authorList>
            <consortium name="Lawrence Berkeley National Laboratory"/>
            <person name="Ahrendt S."/>
            <person name="Sahu N."/>
            <person name="Indic B."/>
            <person name="Wong-Bajracharya J."/>
            <person name="Merenyi Z."/>
            <person name="Ke H.-M."/>
            <person name="Monk M."/>
            <person name="Kocsube S."/>
            <person name="Drula E."/>
            <person name="Lipzen A."/>
            <person name="Balint B."/>
            <person name="Henrissat B."/>
            <person name="Andreopoulos B."/>
            <person name="Martin F.M."/>
            <person name="Harder C.B."/>
            <person name="Rigling D."/>
            <person name="Ford K.L."/>
            <person name="Foster G.D."/>
            <person name="Pangilinan J."/>
            <person name="Papanicolaou A."/>
            <person name="Barry K."/>
            <person name="LaButti K."/>
            <person name="Viragh M."/>
            <person name="Koriabine M."/>
            <person name="Yan M."/>
            <person name="Riley R."/>
            <person name="Champramary S."/>
            <person name="Plett K.L."/>
            <person name="Tsai I.J."/>
            <person name="Slot J."/>
            <person name="Sipos G."/>
            <person name="Plett J."/>
            <person name="Nagy L.G."/>
            <person name="Grigoriev I.V."/>
        </authorList>
    </citation>
    <scope>NUCLEOTIDE SEQUENCE</scope>
    <source>
        <strain evidence="2">CCBAS 213</strain>
    </source>
</reference>
<evidence type="ECO:0000256" key="1">
    <source>
        <dbReference type="SAM" id="MobiDB-lite"/>
    </source>
</evidence>
<protein>
    <submittedName>
        <fullName evidence="2">Uncharacterized protein</fullName>
    </submittedName>
</protein>
<evidence type="ECO:0000313" key="2">
    <source>
        <dbReference type="EMBL" id="KAK0439032.1"/>
    </source>
</evidence>
<dbReference type="EMBL" id="JAUEPS010000091">
    <property type="protein sequence ID" value="KAK0439032.1"/>
    <property type="molecule type" value="Genomic_DNA"/>
</dbReference>
<dbReference type="Proteomes" id="UP001175211">
    <property type="component" value="Unassembled WGS sequence"/>
</dbReference>
<proteinExistence type="predicted"/>
<organism evidence="2 3">
    <name type="scientific">Armillaria tabescens</name>
    <name type="common">Ringless honey mushroom</name>
    <name type="synonym">Agaricus tabescens</name>
    <dbReference type="NCBI Taxonomy" id="1929756"/>
    <lineage>
        <taxon>Eukaryota</taxon>
        <taxon>Fungi</taxon>
        <taxon>Dikarya</taxon>
        <taxon>Basidiomycota</taxon>
        <taxon>Agaricomycotina</taxon>
        <taxon>Agaricomycetes</taxon>
        <taxon>Agaricomycetidae</taxon>
        <taxon>Agaricales</taxon>
        <taxon>Marasmiineae</taxon>
        <taxon>Physalacriaceae</taxon>
        <taxon>Desarmillaria</taxon>
    </lineage>
</organism>
<feature type="compositionally biased region" description="Basic and acidic residues" evidence="1">
    <location>
        <begin position="19"/>
        <end position="28"/>
    </location>
</feature>
<feature type="region of interest" description="Disordered" evidence="1">
    <location>
        <begin position="1"/>
        <end position="37"/>
    </location>
</feature>
<evidence type="ECO:0000313" key="3">
    <source>
        <dbReference type="Proteomes" id="UP001175211"/>
    </source>
</evidence>
<accession>A0AA39JBM8</accession>
<gene>
    <name evidence="2" type="ORF">EV420DRAFT_1486494</name>
</gene>
<dbReference type="AlphaFoldDB" id="A0AA39JBM8"/>
<keyword evidence="3" id="KW-1185">Reference proteome</keyword>
<dbReference type="RefSeq" id="XP_060323102.1">
    <property type="nucleotide sequence ID" value="XM_060470400.1"/>
</dbReference>
<comment type="caution">
    <text evidence="2">The sequence shown here is derived from an EMBL/GenBank/DDBJ whole genome shotgun (WGS) entry which is preliminary data.</text>
</comment>